<dbReference type="Gene3D" id="2.60.120.200">
    <property type="match status" value="1"/>
</dbReference>
<feature type="domain" description="GH16" evidence="4">
    <location>
        <begin position="1"/>
        <end position="194"/>
    </location>
</feature>
<feature type="signal peptide" evidence="3">
    <location>
        <begin position="1"/>
        <end position="19"/>
    </location>
</feature>
<dbReference type="GO" id="GO:0005975">
    <property type="term" value="P:carbohydrate metabolic process"/>
    <property type="evidence" value="ECO:0007669"/>
    <property type="project" value="InterPro"/>
</dbReference>
<evidence type="ECO:0000313" key="6">
    <source>
        <dbReference type="Proteomes" id="UP000834106"/>
    </source>
</evidence>
<sequence length="421" mass="48164">MDYYAIGLFLILFVACGYADEIPFDRNYSPVWGGDHVIVLDQGKEVELLIDEHSGAGFNSKQDFGSGYFRMLTSIPIGEDATNHDELDFEFLGGNGPMAYRLNTNVYANDQGHREQQFCLWFDPSADFHTYELVWNQHQIVFFIDGIPIRVFRNNTKIGVSYPSKSMHIEASIWNSTAWQGRVDWSQGPFVAHYQGFSIDGCMYNDSDPEACYSTTYYWNAAKYWKLNPHQQRCYQDVRGKFMVYDYCSNNPKNFPECLTDIPVEEHIQEDMSNMGFYNCTVNHVDPPSNSGRARTSTLRKGTASFLPTEHDFHYRGDGFGYKHGEIDKGFDVSKTRNPVTVKENAEFNISKSKEFMNKIIKGQELRREQNNYLGMKYLTLPEARKVVISVPGVPGTSSSVKNTIKCCNNDKETILVSRNV</sequence>
<keyword evidence="1" id="KW-0378">Hydrolase</keyword>
<dbReference type="Proteomes" id="UP000834106">
    <property type="component" value="Chromosome 8"/>
</dbReference>
<gene>
    <name evidence="5" type="ORF">FPE_LOCUS13973</name>
</gene>
<dbReference type="SUPFAM" id="SSF49899">
    <property type="entry name" value="Concanavalin A-like lectins/glucanases"/>
    <property type="match status" value="1"/>
</dbReference>
<evidence type="ECO:0000313" key="5">
    <source>
        <dbReference type="EMBL" id="CAI9766543.1"/>
    </source>
</evidence>
<dbReference type="PROSITE" id="PS51762">
    <property type="entry name" value="GH16_2"/>
    <property type="match status" value="1"/>
</dbReference>
<protein>
    <recommendedName>
        <fullName evidence="4">GH16 domain-containing protein</fullName>
    </recommendedName>
</protein>
<dbReference type="InterPro" id="IPR000757">
    <property type="entry name" value="Beta-glucanase-like"/>
</dbReference>
<evidence type="ECO:0000256" key="1">
    <source>
        <dbReference type="ARBA" id="ARBA00022801"/>
    </source>
</evidence>
<dbReference type="AlphaFoldDB" id="A0AAD2DVS1"/>
<dbReference type="GO" id="GO:0004553">
    <property type="term" value="F:hydrolase activity, hydrolyzing O-glycosyl compounds"/>
    <property type="evidence" value="ECO:0007669"/>
    <property type="project" value="InterPro"/>
</dbReference>
<organism evidence="5 6">
    <name type="scientific">Fraxinus pennsylvanica</name>
    <dbReference type="NCBI Taxonomy" id="56036"/>
    <lineage>
        <taxon>Eukaryota</taxon>
        <taxon>Viridiplantae</taxon>
        <taxon>Streptophyta</taxon>
        <taxon>Embryophyta</taxon>
        <taxon>Tracheophyta</taxon>
        <taxon>Spermatophyta</taxon>
        <taxon>Magnoliopsida</taxon>
        <taxon>eudicotyledons</taxon>
        <taxon>Gunneridae</taxon>
        <taxon>Pentapetalae</taxon>
        <taxon>asterids</taxon>
        <taxon>lamiids</taxon>
        <taxon>Lamiales</taxon>
        <taxon>Oleaceae</taxon>
        <taxon>Oleeae</taxon>
        <taxon>Fraxinus</taxon>
    </lineage>
</organism>
<proteinExistence type="predicted"/>
<dbReference type="Pfam" id="PF00722">
    <property type="entry name" value="Glyco_hydro_16"/>
    <property type="match status" value="1"/>
</dbReference>
<accession>A0AAD2DVS1</accession>
<evidence type="ECO:0000256" key="2">
    <source>
        <dbReference type="ARBA" id="ARBA00023295"/>
    </source>
</evidence>
<evidence type="ECO:0000259" key="4">
    <source>
        <dbReference type="PROSITE" id="PS51762"/>
    </source>
</evidence>
<keyword evidence="6" id="KW-1185">Reference proteome</keyword>
<dbReference type="InterPro" id="IPR044791">
    <property type="entry name" value="Beta-glucanase/XTH"/>
</dbReference>
<keyword evidence="3" id="KW-0732">Signal</keyword>
<evidence type="ECO:0000256" key="3">
    <source>
        <dbReference type="SAM" id="SignalP"/>
    </source>
</evidence>
<keyword evidence="2" id="KW-0326">Glycosidase</keyword>
<dbReference type="InterPro" id="IPR013320">
    <property type="entry name" value="ConA-like_dom_sf"/>
</dbReference>
<dbReference type="EMBL" id="OU503043">
    <property type="protein sequence ID" value="CAI9766543.1"/>
    <property type="molecule type" value="Genomic_DNA"/>
</dbReference>
<name>A0AAD2DVS1_9LAMI</name>
<feature type="chain" id="PRO_5042141250" description="GH16 domain-containing protein" evidence="3">
    <location>
        <begin position="20"/>
        <end position="421"/>
    </location>
</feature>
<dbReference type="PANTHER" id="PTHR31062">
    <property type="entry name" value="XYLOGLUCAN ENDOTRANSGLUCOSYLASE/HYDROLASE PROTEIN 8-RELATED"/>
    <property type="match status" value="1"/>
</dbReference>
<reference evidence="5" key="1">
    <citation type="submission" date="2023-05" db="EMBL/GenBank/DDBJ databases">
        <authorList>
            <person name="Huff M."/>
        </authorList>
    </citation>
    <scope>NUCLEOTIDE SEQUENCE</scope>
</reference>